<dbReference type="InterPro" id="IPR014710">
    <property type="entry name" value="RmlC-like_jellyroll"/>
</dbReference>
<evidence type="ECO:0000259" key="1">
    <source>
        <dbReference type="Pfam" id="PF07883"/>
    </source>
</evidence>
<dbReference type="EMBL" id="LCOQ01000007">
    <property type="protein sequence ID" value="KKU80870.1"/>
    <property type="molecule type" value="Genomic_DNA"/>
</dbReference>
<dbReference type="InterPro" id="IPR013096">
    <property type="entry name" value="Cupin_2"/>
</dbReference>
<evidence type="ECO:0000313" key="2">
    <source>
        <dbReference type="EMBL" id="KKU80870.1"/>
    </source>
</evidence>
<dbReference type="SUPFAM" id="SSF51182">
    <property type="entry name" value="RmlC-like cupins"/>
    <property type="match status" value="1"/>
</dbReference>
<evidence type="ECO:0000313" key="3">
    <source>
        <dbReference type="Proteomes" id="UP000034212"/>
    </source>
</evidence>
<dbReference type="Pfam" id="PF07883">
    <property type="entry name" value="Cupin_2"/>
    <property type="match status" value="1"/>
</dbReference>
<gene>
    <name evidence="2" type="ORF">UY08_C0007G0008</name>
</gene>
<dbReference type="Gene3D" id="2.60.120.10">
    <property type="entry name" value="Jelly Rolls"/>
    <property type="match status" value="1"/>
</dbReference>
<organism evidence="2 3">
    <name type="scientific">Candidatus Gottesmanbacteria bacterium GW2011_GWA1_47_8</name>
    <dbReference type="NCBI Taxonomy" id="1618438"/>
    <lineage>
        <taxon>Bacteria</taxon>
        <taxon>Candidatus Gottesmaniibacteriota</taxon>
    </lineage>
</organism>
<dbReference type="InterPro" id="IPR011051">
    <property type="entry name" value="RmlC_Cupin_sf"/>
</dbReference>
<sequence length="55" mass="5947">MEEIFIIIDGRVEIIIDEKHSTLASGDAVVIPAKAVHEMKAVGEKDAVYIVIGIV</sequence>
<feature type="domain" description="Cupin type-2" evidence="1">
    <location>
        <begin position="2"/>
        <end position="52"/>
    </location>
</feature>
<name>A0A0G1WF74_9BACT</name>
<accession>A0A0G1WF74</accession>
<dbReference type="AlphaFoldDB" id="A0A0G1WF74"/>
<comment type="caution">
    <text evidence="2">The sequence shown here is derived from an EMBL/GenBank/DDBJ whole genome shotgun (WGS) entry which is preliminary data.</text>
</comment>
<protein>
    <recommendedName>
        <fullName evidence="1">Cupin type-2 domain-containing protein</fullName>
    </recommendedName>
</protein>
<proteinExistence type="predicted"/>
<reference evidence="2 3" key="1">
    <citation type="journal article" date="2015" name="Nature">
        <title>rRNA introns, odd ribosomes, and small enigmatic genomes across a large radiation of phyla.</title>
        <authorList>
            <person name="Brown C.T."/>
            <person name="Hug L.A."/>
            <person name="Thomas B.C."/>
            <person name="Sharon I."/>
            <person name="Castelle C.J."/>
            <person name="Singh A."/>
            <person name="Wilkins M.J."/>
            <person name="Williams K.H."/>
            <person name="Banfield J.F."/>
        </authorList>
    </citation>
    <scope>NUCLEOTIDE SEQUENCE [LARGE SCALE GENOMIC DNA]</scope>
</reference>
<dbReference type="Proteomes" id="UP000034212">
    <property type="component" value="Unassembled WGS sequence"/>
</dbReference>